<dbReference type="HOGENOM" id="CLU_015263_1_0_9"/>
<feature type="transmembrane region" description="Helical" evidence="5">
    <location>
        <begin position="72"/>
        <end position="92"/>
    </location>
</feature>
<dbReference type="EMBL" id="ABYJ02000167">
    <property type="protein sequence ID" value="EEU99860.1"/>
    <property type="molecule type" value="Genomic_DNA"/>
</dbReference>
<dbReference type="AlphaFoldDB" id="C7GE71"/>
<dbReference type="PRINTS" id="PR00762">
    <property type="entry name" value="CLCHANNEL"/>
</dbReference>
<feature type="transmembrane region" description="Helical" evidence="5">
    <location>
        <begin position="113"/>
        <end position="132"/>
    </location>
</feature>
<evidence type="ECO:0000256" key="5">
    <source>
        <dbReference type="SAM" id="Phobius"/>
    </source>
</evidence>
<dbReference type="Proteomes" id="UP000004828">
    <property type="component" value="Unassembled WGS sequence"/>
</dbReference>
<keyword evidence="3 5" id="KW-1133">Transmembrane helix</keyword>
<dbReference type="InterPro" id="IPR014743">
    <property type="entry name" value="Cl-channel_core"/>
</dbReference>
<dbReference type="PANTHER" id="PTHR43427:SF12">
    <property type="entry name" value="CHLORIDE TRANSPORTER"/>
    <property type="match status" value="1"/>
</dbReference>
<feature type="transmembrane region" description="Helical" evidence="5">
    <location>
        <begin position="386"/>
        <end position="411"/>
    </location>
</feature>
<dbReference type="SUPFAM" id="SSF81340">
    <property type="entry name" value="Clc chloride channel"/>
    <property type="match status" value="1"/>
</dbReference>
<name>C7GE71_9FIRM</name>
<sequence>MISKNNQIKKGCLCKKIAQRRIKRMENKSQTIVLSLKYVLLAILTGVLVGIIDTVFGRGLLTISDFRTGHYLYLIPFLPFAGLLITWLYYHFSETSLKGMTLVFETGQKKREDIPLLLIPLVMSGTWITHLFGGSAGREGVAVQIGAVLSHVLGRRFHLPKDSRVMLITGMAAGFGGLFQTPLTAVFFSMEVIVAGKIQYEALLPALIASYTAAYTSHTLGLEKLYVPLKDTLEISDAGMAVRLIVLGIIFGLTGRLFSFLLAKSKKFFGEKIKNPYFRIGVISIPLALILFLLYNGRYSGLGTNLISAAFSGGMIYSYDWILKLLLTILTLAIGYQGGEVTPLFSIGASLGIVLGGILSISPVHCAALGYAAVFAGATNTLLAPVLIGLEVFGANDMVPFLIVCIFAYLVNGDKSIYGAQEVRK</sequence>
<accession>C7GE71</accession>
<feature type="transmembrane region" description="Helical" evidence="5">
    <location>
        <begin position="240"/>
        <end position="264"/>
    </location>
</feature>
<dbReference type="Gene3D" id="1.10.3080.10">
    <property type="entry name" value="Clc chloride channel"/>
    <property type="match status" value="1"/>
</dbReference>
<comment type="caution">
    <text evidence="6">The sequence shown here is derived from an EMBL/GenBank/DDBJ whole genome shotgun (WGS) entry which is preliminary data.</text>
</comment>
<feature type="transmembrane region" description="Helical" evidence="5">
    <location>
        <begin position="315"/>
        <end position="336"/>
    </location>
</feature>
<dbReference type="GO" id="GO:0016020">
    <property type="term" value="C:membrane"/>
    <property type="evidence" value="ECO:0007669"/>
    <property type="project" value="UniProtKB-SubCell"/>
</dbReference>
<keyword evidence="2 5" id="KW-0812">Transmembrane</keyword>
<feature type="transmembrane region" description="Helical" evidence="5">
    <location>
        <begin position="31"/>
        <end position="52"/>
    </location>
</feature>
<gene>
    <name evidence="6" type="ORF">ROSINTL182_08223</name>
</gene>
<evidence type="ECO:0000313" key="7">
    <source>
        <dbReference type="Proteomes" id="UP000004828"/>
    </source>
</evidence>
<evidence type="ECO:0000256" key="4">
    <source>
        <dbReference type="ARBA" id="ARBA00023136"/>
    </source>
</evidence>
<dbReference type="GO" id="GO:0015108">
    <property type="term" value="F:chloride transmembrane transporter activity"/>
    <property type="evidence" value="ECO:0007669"/>
    <property type="project" value="InterPro"/>
</dbReference>
<keyword evidence="4 5" id="KW-0472">Membrane</keyword>
<dbReference type="Pfam" id="PF00654">
    <property type="entry name" value="Voltage_CLC"/>
    <property type="match status" value="1"/>
</dbReference>
<feature type="transmembrane region" description="Helical" evidence="5">
    <location>
        <begin position="202"/>
        <end position="220"/>
    </location>
</feature>
<dbReference type="InterPro" id="IPR001807">
    <property type="entry name" value="ClC"/>
</dbReference>
<organism evidence="6 7">
    <name type="scientific">Roseburia intestinalis L1-82</name>
    <dbReference type="NCBI Taxonomy" id="536231"/>
    <lineage>
        <taxon>Bacteria</taxon>
        <taxon>Bacillati</taxon>
        <taxon>Bacillota</taxon>
        <taxon>Clostridia</taxon>
        <taxon>Lachnospirales</taxon>
        <taxon>Lachnospiraceae</taxon>
        <taxon>Roseburia</taxon>
    </lineage>
</organism>
<protein>
    <submittedName>
        <fullName evidence="6">Chloride transporter, ClC family</fullName>
    </submittedName>
</protein>
<feature type="transmembrane region" description="Helical" evidence="5">
    <location>
        <begin position="276"/>
        <end position="295"/>
    </location>
</feature>
<feature type="transmembrane region" description="Helical" evidence="5">
    <location>
        <begin position="165"/>
        <end position="190"/>
    </location>
</feature>
<reference evidence="6 7" key="1">
    <citation type="submission" date="2009-08" db="EMBL/GenBank/DDBJ databases">
        <authorList>
            <person name="Weinstock G."/>
            <person name="Sodergren E."/>
            <person name="Clifton S."/>
            <person name="Fulton L."/>
            <person name="Fulton B."/>
            <person name="Courtney L."/>
            <person name="Fronick C."/>
            <person name="Harrison M."/>
            <person name="Strong C."/>
            <person name="Farmer C."/>
            <person name="Delahaunty K."/>
            <person name="Markovic C."/>
            <person name="Hall O."/>
            <person name="Minx P."/>
            <person name="Tomlinson C."/>
            <person name="Mitreva M."/>
            <person name="Nelson J."/>
            <person name="Hou S."/>
            <person name="Wollam A."/>
            <person name="Pepin K.H."/>
            <person name="Johnson M."/>
            <person name="Bhonagiri V."/>
            <person name="Nash W.E."/>
            <person name="Warren W."/>
            <person name="Chinwalla A."/>
            <person name="Mardis E.R."/>
            <person name="Wilson R.K."/>
        </authorList>
    </citation>
    <scope>NUCLEOTIDE SEQUENCE [LARGE SCALE GENOMIC DNA]</scope>
    <source>
        <strain evidence="6 7">L1-82</strain>
    </source>
</reference>
<evidence type="ECO:0000256" key="3">
    <source>
        <dbReference type="ARBA" id="ARBA00022989"/>
    </source>
</evidence>
<evidence type="ECO:0000256" key="1">
    <source>
        <dbReference type="ARBA" id="ARBA00004141"/>
    </source>
</evidence>
<proteinExistence type="predicted"/>
<dbReference type="InterPro" id="IPR050368">
    <property type="entry name" value="ClC-type_chloride_channel"/>
</dbReference>
<evidence type="ECO:0000256" key="2">
    <source>
        <dbReference type="ARBA" id="ARBA00022692"/>
    </source>
</evidence>
<dbReference type="PANTHER" id="PTHR43427">
    <property type="entry name" value="CHLORIDE CHANNEL PROTEIN CLC-E"/>
    <property type="match status" value="1"/>
</dbReference>
<feature type="transmembrane region" description="Helical" evidence="5">
    <location>
        <begin position="348"/>
        <end position="374"/>
    </location>
</feature>
<evidence type="ECO:0000313" key="6">
    <source>
        <dbReference type="EMBL" id="EEU99860.1"/>
    </source>
</evidence>
<comment type="subcellular location">
    <subcellularLocation>
        <location evidence="1">Membrane</location>
        <topology evidence="1">Multi-pass membrane protein</topology>
    </subcellularLocation>
</comment>